<dbReference type="Pfam" id="PF03466">
    <property type="entry name" value="LysR_substrate"/>
    <property type="match status" value="1"/>
</dbReference>
<keyword evidence="5" id="KW-0804">Transcription</keyword>
<dbReference type="PROSITE" id="PS50931">
    <property type="entry name" value="HTH_LYSR"/>
    <property type="match status" value="1"/>
</dbReference>
<name>A0A7V8V2B4_9BACT</name>
<dbReference type="InterPro" id="IPR036390">
    <property type="entry name" value="WH_DNA-bd_sf"/>
</dbReference>
<dbReference type="InterPro" id="IPR036388">
    <property type="entry name" value="WH-like_DNA-bd_sf"/>
</dbReference>
<dbReference type="Proteomes" id="UP000551616">
    <property type="component" value="Unassembled WGS sequence"/>
</dbReference>
<dbReference type="InterPro" id="IPR005119">
    <property type="entry name" value="LysR_subst-bd"/>
</dbReference>
<evidence type="ECO:0000256" key="1">
    <source>
        <dbReference type="ARBA" id="ARBA00009437"/>
    </source>
</evidence>
<dbReference type="InterPro" id="IPR000847">
    <property type="entry name" value="LysR_HTH_N"/>
</dbReference>
<dbReference type="Pfam" id="PF00126">
    <property type="entry name" value="HTH_1"/>
    <property type="match status" value="1"/>
</dbReference>
<reference evidence="7 8" key="1">
    <citation type="submission" date="2020-05" db="EMBL/GenBank/DDBJ databases">
        <title>Bremerella alba sp. nov., a novel planctomycete isolated from the surface of the macroalga Fucus spiralis.</title>
        <authorList>
            <person name="Godinho O."/>
            <person name="Botelho R."/>
            <person name="Albuquerque L."/>
            <person name="Wiegand S."/>
            <person name="Da Costa M.S."/>
            <person name="Lobo-Da-Cunha A."/>
            <person name="Jogler C."/>
            <person name="Lage O.M."/>
        </authorList>
    </citation>
    <scope>NUCLEOTIDE SEQUENCE [LARGE SCALE GENOMIC DNA]</scope>
    <source>
        <strain evidence="7 8">FF15</strain>
    </source>
</reference>
<dbReference type="PRINTS" id="PR00039">
    <property type="entry name" value="HTHLYSR"/>
</dbReference>
<dbReference type="GO" id="GO:2000142">
    <property type="term" value="P:regulation of DNA-templated transcription initiation"/>
    <property type="evidence" value="ECO:0007669"/>
    <property type="project" value="TreeGrafter"/>
</dbReference>
<feature type="domain" description="HTH lysR-type" evidence="6">
    <location>
        <begin position="4"/>
        <end position="61"/>
    </location>
</feature>
<comment type="caution">
    <text evidence="7">The sequence shown here is derived from an EMBL/GenBank/DDBJ whole genome shotgun (WGS) entry which is preliminary data.</text>
</comment>
<proteinExistence type="inferred from homology"/>
<keyword evidence="2" id="KW-0805">Transcription regulation</keyword>
<keyword evidence="8" id="KW-1185">Reference proteome</keyword>
<accession>A0A7V8V2B4</accession>
<comment type="similarity">
    <text evidence="1">Belongs to the LysR transcriptional regulatory family.</text>
</comment>
<evidence type="ECO:0000313" key="8">
    <source>
        <dbReference type="Proteomes" id="UP000551616"/>
    </source>
</evidence>
<evidence type="ECO:0000256" key="4">
    <source>
        <dbReference type="ARBA" id="ARBA00023159"/>
    </source>
</evidence>
<evidence type="ECO:0000256" key="5">
    <source>
        <dbReference type="ARBA" id="ARBA00023163"/>
    </source>
</evidence>
<dbReference type="PANTHER" id="PTHR30293:SF2">
    <property type="entry name" value="TRANSCRIPTIONAL ACTIVATOR PROTEIN NHAR"/>
    <property type="match status" value="1"/>
</dbReference>
<evidence type="ECO:0000259" key="6">
    <source>
        <dbReference type="PROSITE" id="PS50931"/>
    </source>
</evidence>
<dbReference type="GO" id="GO:0003700">
    <property type="term" value="F:DNA-binding transcription factor activity"/>
    <property type="evidence" value="ECO:0007669"/>
    <property type="project" value="InterPro"/>
</dbReference>
<dbReference type="FunFam" id="1.10.10.10:FF:000001">
    <property type="entry name" value="LysR family transcriptional regulator"/>
    <property type="match status" value="1"/>
</dbReference>
<evidence type="ECO:0000313" key="7">
    <source>
        <dbReference type="EMBL" id="MBA2113596.1"/>
    </source>
</evidence>
<keyword evidence="3" id="KW-0238">DNA-binding</keyword>
<dbReference type="NCBIfam" id="NF008284">
    <property type="entry name" value="PRK11062.1"/>
    <property type="match status" value="1"/>
</dbReference>
<protein>
    <submittedName>
        <fullName evidence="7">Transcriptional activator protein NhaR</fullName>
    </submittedName>
</protein>
<dbReference type="SUPFAM" id="SSF46785">
    <property type="entry name" value="Winged helix' DNA-binding domain"/>
    <property type="match status" value="1"/>
</dbReference>
<dbReference type="Gene3D" id="1.10.10.10">
    <property type="entry name" value="Winged helix-like DNA-binding domain superfamily/Winged helix DNA-binding domain"/>
    <property type="match status" value="1"/>
</dbReference>
<dbReference type="PANTHER" id="PTHR30293">
    <property type="entry name" value="TRANSCRIPTIONAL REGULATORY PROTEIN NAC-RELATED"/>
    <property type="match status" value="1"/>
</dbReference>
<evidence type="ECO:0000256" key="2">
    <source>
        <dbReference type="ARBA" id="ARBA00023015"/>
    </source>
</evidence>
<organism evidence="7 8">
    <name type="scientific">Bremerella alba</name>
    <dbReference type="NCBI Taxonomy" id="980252"/>
    <lineage>
        <taxon>Bacteria</taxon>
        <taxon>Pseudomonadati</taxon>
        <taxon>Planctomycetota</taxon>
        <taxon>Planctomycetia</taxon>
        <taxon>Pirellulales</taxon>
        <taxon>Pirellulaceae</taxon>
        <taxon>Bremerella</taxon>
    </lineage>
</organism>
<dbReference type="AlphaFoldDB" id="A0A7V8V2B4"/>
<dbReference type="RefSeq" id="WP_207395097.1">
    <property type="nucleotide sequence ID" value="NZ_JABRWO010000002.1"/>
</dbReference>
<dbReference type="GO" id="GO:0003677">
    <property type="term" value="F:DNA binding"/>
    <property type="evidence" value="ECO:0007669"/>
    <property type="project" value="UniProtKB-KW"/>
</dbReference>
<evidence type="ECO:0000256" key="3">
    <source>
        <dbReference type="ARBA" id="ARBA00023125"/>
    </source>
</evidence>
<dbReference type="Gene3D" id="3.40.190.290">
    <property type="match status" value="1"/>
</dbReference>
<gene>
    <name evidence="7" type="primary">nhaR_1</name>
    <name evidence="7" type="ORF">HOV93_07450</name>
</gene>
<sequence>MKWLNYHHLLYFWKTAKIGSLTKAAAELHLAQPTLSSQIKTLESNFGAKLFDRSGRTLALTETGQIVFRYAEEIFSLGEELTEAVQGRTPEERLKLSVGVPDALPKLVVYQLLKPALDLNEKVQFVCIEGKFQELLGELALHRLDLILADSPVPPQTHIRAFNHLLGECGVSVLGTEELYDEFHERFPQSLDGAPVLLPTQNTVLRRTLEQWFEANCIRPFIKHEFEDSGVLKVFGQSGEGLFVVPTAIEEEVCRQYSVRSLGRISEIKERFYAITVERRLKHSAVIAISNSARNSLFQQKAP</sequence>
<dbReference type="SUPFAM" id="SSF53850">
    <property type="entry name" value="Periplasmic binding protein-like II"/>
    <property type="match status" value="1"/>
</dbReference>
<dbReference type="EMBL" id="JABRWO010000002">
    <property type="protein sequence ID" value="MBA2113596.1"/>
    <property type="molecule type" value="Genomic_DNA"/>
</dbReference>
<keyword evidence="4" id="KW-0010">Activator</keyword>